<feature type="domain" description="CTCK" evidence="6">
    <location>
        <begin position="45"/>
        <end position="126"/>
    </location>
</feature>
<keyword evidence="2" id="KW-0964">Secreted</keyword>
<evidence type="ECO:0000256" key="5">
    <source>
        <dbReference type="SAM" id="SignalP"/>
    </source>
</evidence>
<protein>
    <recommendedName>
        <fullName evidence="6">CTCK domain-containing protein</fullName>
    </recommendedName>
</protein>
<evidence type="ECO:0000256" key="1">
    <source>
        <dbReference type="ARBA" id="ARBA00004613"/>
    </source>
</evidence>
<dbReference type="SUPFAM" id="SSF57501">
    <property type="entry name" value="Cystine-knot cytokines"/>
    <property type="match status" value="1"/>
</dbReference>
<keyword evidence="8" id="KW-1185">Reference proteome</keyword>
<name>A0AA36DL87_CYLNA</name>
<dbReference type="Proteomes" id="UP001176961">
    <property type="component" value="Unassembled WGS sequence"/>
</dbReference>
<evidence type="ECO:0000256" key="4">
    <source>
        <dbReference type="ARBA" id="ARBA00023157"/>
    </source>
</evidence>
<dbReference type="EMBL" id="CATQJL010000001">
    <property type="protein sequence ID" value="CAJ0588614.1"/>
    <property type="molecule type" value="Genomic_DNA"/>
</dbReference>
<dbReference type="AlphaFoldDB" id="A0AA36DL87"/>
<dbReference type="GO" id="GO:0005576">
    <property type="term" value="C:extracellular region"/>
    <property type="evidence" value="ECO:0007669"/>
    <property type="project" value="UniProtKB-SubCell"/>
</dbReference>
<dbReference type="InterPro" id="IPR004133">
    <property type="entry name" value="DAN_dom"/>
</dbReference>
<evidence type="ECO:0000313" key="8">
    <source>
        <dbReference type="Proteomes" id="UP001176961"/>
    </source>
</evidence>
<dbReference type="InterPro" id="IPR006207">
    <property type="entry name" value="Cys_knot_C"/>
</dbReference>
<dbReference type="SMART" id="SM00041">
    <property type="entry name" value="CT"/>
    <property type="match status" value="1"/>
</dbReference>
<dbReference type="InterPro" id="IPR029034">
    <property type="entry name" value="Cystine-knot_cytokine"/>
</dbReference>
<proteinExistence type="predicted"/>
<comment type="caution">
    <text evidence="7">The sequence shown here is derived from an EMBL/GenBank/DDBJ whole genome shotgun (WGS) entry which is preliminary data.</text>
</comment>
<dbReference type="Gene3D" id="2.10.90.10">
    <property type="entry name" value="Cystine-knot cytokines"/>
    <property type="match status" value="1"/>
</dbReference>
<feature type="chain" id="PRO_5041352917" description="CTCK domain-containing protein" evidence="5">
    <location>
        <begin position="37"/>
        <end position="128"/>
    </location>
</feature>
<accession>A0AA36DL87</accession>
<evidence type="ECO:0000256" key="2">
    <source>
        <dbReference type="ARBA" id="ARBA00022525"/>
    </source>
</evidence>
<reference evidence="7" key="1">
    <citation type="submission" date="2023-07" db="EMBL/GenBank/DDBJ databases">
        <authorList>
            <consortium name="CYATHOMIX"/>
        </authorList>
    </citation>
    <scope>NUCLEOTIDE SEQUENCE</scope>
    <source>
        <strain evidence="7">N/A</strain>
    </source>
</reference>
<keyword evidence="4" id="KW-1015">Disulfide bond</keyword>
<evidence type="ECO:0000259" key="6">
    <source>
        <dbReference type="SMART" id="SM00041"/>
    </source>
</evidence>
<evidence type="ECO:0000313" key="7">
    <source>
        <dbReference type="EMBL" id="CAJ0588614.1"/>
    </source>
</evidence>
<dbReference type="Pfam" id="PF03045">
    <property type="entry name" value="DAN"/>
    <property type="match status" value="1"/>
</dbReference>
<organism evidence="7 8">
    <name type="scientific">Cylicocyclus nassatus</name>
    <name type="common">Nematode worm</name>
    <dbReference type="NCBI Taxonomy" id="53992"/>
    <lineage>
        <taxon>Eukaryota</taxon>
        <taxon>Metazoa</taxon>
        <taxon>Ecdysozoa</taxon>
        <taxon>Nematoda</taxon>
        <taxon>Chromadorea</taxon>
        <taxon>Rhabditida</taxon>
        <taxon>Rhabditina</taxon>
        <taxon>Rhabditomorpha</taxon>
        <taxon>Strongyloidea</taxon>
        <taxon>Strongylidae</taxon>
        <taxon>Cylicocyclus</taxon>
    </lineage>
</organism>
<feature type="signal peptide" evidence="5">
    <location>
        <begin position="1"/>
        <end position="36"/>
    </location>
</feature>
<evidence type="ECO:0000256" key="3">
    <source>
        <dbReference type="ARBA" id="ARBA00022729"/>
    </source>
</evidence>
<gene>
    <name evidence="7" type="ORF">CYNAS_LOCUS597</name>
</gene>
<keyword evidence="3 5" id="KW-0732">Signal</keyword>
<sequence length="128" mass="14390">MGAFATLRSMLFCLLWRRPFFVISMLLLVSSQQAAAYGVKYNCRKVGAEEIIDEPGCELMILRVNRCSGHCLSFSFPNLITGRTSVHAKCCRMTDTEWVHTELACEDGPRHIKIPSAVQCDCFDCAIH</sequence>
<comment type="subcellular location">
    <subcellularLocation>
        <location evidence="1">Secreted</location>
    </subcellularLocation>
</comment>